<dbReference type="Proteomes" id="UP000292039">
    <property type="component" value="Unassembled WGS sequence"/>
</dbReference>
<dbReference type="GO" id="GO:0032259">
    <property type="term" value="P:methylation"/>
    <property type="evidence" value="ECO:0007669"/>
    <property type="project" value="UniProtKB-KW"/>
</dbReference>
<evidence type="ECO:0000256" key="3">
    <source>
        <dbReference type="SAM" id="Phobius"/>
    </source>
</evidence>
<dbReference type="RefSeq" id="WP_083969488.1">
    <property type="nucleotide sequence ID" value="NZ_CBCSEB010000012.1"/>
</dbReference>
<dbReference type="GO" id="GO:0008168">
    <property type="term" value="F:methyltransferase activity"/>
    <property type="evidence" value="ECO:0007669"/>
    <property type="project" value="UniProtKB-KW"/>
</dbReference>
<organism evidence="4 5">
    <name type="scientific">Kerstersia gyiorum</name>
    <dbReference type="NCBI Taxonomy" id="206506"/>
    <lineage>
        <taxon>Bacteria</taxon>
        <taxon>Pseudomonadati</taxon>
        <taxon>Pseudomonadota</taxon>
        <taxon>Betaproteobacteria</taxon>
        <taxon>Burkholderiales</taxon>
        <taxon>Alcaligenaceae</taxon>
        <taxon>Kerstersia</taxon>
    </lineage>
</organism>
<sequence length="476" mass="50562">MTKESINHDASVTQHPVPEKSAAEPSKAQAAAVPPFPVSSSSAESGKSAADKVVSATGKVEAGTRLDGKGSASSAAPAAPAAPEAVRPKSADVPPPPPDGGKARTGDKGGSGRGKRGGFSLGWLLALILVLVVLALGYGAWQQSQEFDSAGREVATRLENLERELAGTRREAQEALALARAQDAKVRANDAALQEARSQYLALEQAWQRFSNGTDDHYLLDDVARALEIADQQLRLAGSVSNALVALEAASARLADTDRPRFQALKAALDTDLERLRAVPVVDVPAIAARLHRLQALLATAPLMVPDEAAPRPVQLDEEQAPIARHNSSETLPEDAAWWTRWQAVVSDWAGDVTDAIGQELRGFVSIQRVGNPDALRLSPEQGAYLRNGVRTRLLTAQLALMMRQAEVWKGEIEAVRSIVADYYDGRTPDAVAALRSLDELLATNVAQPLPSLDASLAALESLRAETRNAAGLQED</sequence>
<feature type="transmembrane region" description="Helical" evidence="3">
    <location>
        <begin position="121"/>
        <end position="141"/>
    </location>
</feature>
<keyword evidence="3" id="KW-0812">Transmembrane</keyword>
<name>A0A4Q7MSJ0_9BURK</name>
<reference evidence="4 5" key="1">
    <citation type="submission" date="2019-02" db="EMBL/GenBank/DDBJ databases">
        <title>Genomic Encyclopedia of Type Strains, Phase IV (KMG-IV): sequencing the most valuable type-strain genomes for metagenomic binning, comparative biology and taxonomic classification.</title>
        <authorList>
            <person name="Goeker M."/>
        </authorList>
    </citation>
    <scope>NUCLEOTIDE SEQUENCE [LARGE SCALE GENOMIC DNA]</scope>
    <source>
        <strain evidence="4 5">DSM 16618</strain>
    </source>
</reference>
<keyword evidence="4" id="KW-0489">Methyltransferase</keyword>
<dbReference type="EMBL" id="SGWZ01000002">
    <property type="protein sequence ID" value="RZS69945.1"/>
    <property type="molecule type" value="Genomic_DNA"/>
</dbReference>
<dbReference type="AlphaFoldDB" id="A0A4Q7MSJ0"/>
<dbReference type="PANTHER" id="PTHR38043:SF1">
    <property type="entry name" value="PROTEIN HEMX"/>
    <property type="match status" value="1"/>
</dbReference>
<evidence type="ECO:0000256" key="2">
    <source>
        <dbReference type="SAM" id="MobiDB-lite"/>
    </source>
</evidence>
<dbReference type="Pfam" id="PF04375">
    <property type="entry name" value="HemX"/>
    <property type="match status" value="1"/>
</dbReference>
<feature type="coiled-coil region" evidence="1">
    <location>
        <begin position="151"/>
        <end position="178"/>
    </location>
</feature>
<feature type="compositionally biased region" description="Low complexity" evidence="2">
    <location>
        <begin position="23"/>
        <end position="48"/>
    </location>
</feature>
<comment type="caution">
    <text evidence="4">The sequence shown here is derived from an EMBL/GenBank/DDBJ whole genome shotgun (WGS) entry which is preliminary data.</text>
</comment>
<keyword evidence="3" id="KW-0472">Membrane</keyword>
<evidence type="ECO:0000313" key="5">
    <source>
        <dbReference type="Proteomes" id="UP000292039"/>
    </source>
</evidence>
<proteinExistence type="predicted"/>
<feature type="compositionally biased region" description="Low complexity" evidence="2">
    <location>
        <begin position="71"/>
        <end position="83"/>
    </location>
</feature>
<protein>
    <submittedName>
        <fullName evidence="4">Uroporphyrin-3 C-methyltransferase</fullName>
    </submittedName>
</protein>
<evidence type="ECO:0000256" key="1">
    <source>
        <dbReference type="SAM" id="Coils"/>
    </source>
</evidence>
<dbReference type="InterPro" id="IPR007470">
    <property type="entry name" value="HemX"/>
</dbReference>
<keyword evidence="3" id="KW-1133">Transmembrane helix</keyword>
<dbReference type="PANTHER" id="PTHR38043">
    <property type="entry name" value="PROTEIN HEMX"/>
    <property type="match status" value="1"/>
</dbReference>
<feature type="region of interest" description="Disordered" evidence="2">
    <location>
        <begin position="1"/>
        <end position="113"/>
    </location>
</feature>
<gene>
    <name evidence="4" type="ORF">EV679_1331</name>
</gene>
<accession>A0A4Q7MSJ0</accession>
<evidence type="ECO:0000313" key="4">
    <source>
        <dbReference type="EMBL" id="RZS69945.1"/>
    </source>
</evidence>
<keyword evidence="4" id="KW-0808">Transferase</keyword>
<keyword evidence="1" id="KW-0175">Coiled coil</keyword>